<dbReference type="GO" id="GO:0006779">
    <property type="term" value="P:porphyrin-containing compound biosynthetic process"/>
    <property type="evidence" value="ECO:0007669"/>
    <property type="project" value="InterPro"/>
</dbReference>
<reference evidence="2 3" key="1">
    <citation type="submission" date="2017-04" db="EMBL/GenBank/DDBJ databases">
        <authorList>
            <person name="Afonso C.L."/>
            <person name="Miller P.J."/>
            <person name="Scott M.A."/>
            <person name="Spackman E."/>
            <person name="Goraichik I."/>
            <person name="Dimitrov K.M."/>
            <person name="Suarez D.L."/>
            <person name="Swayne D.E."/>
        </authorList>
    </citation>
    <scope>NUCLEOTIDE SEQUENCE [LARGE SCALE GENOMIC DNA]</scope>
    <source>
        <strain evidence="2 3">DSM 5090</strain>
    </source>
</reference>
<dbReference type="RefSeq" id="WP_084573597.1">
    <property type="nucleotide sequence ID" value="NZ_CP155572.1"/>
</dbReference>
<organism evidence="2 3">
    <name type="scientific">Sporomusa malonica</name>
    <dbReference type="NCBI Taxonomy" id="112901"/>
    <lineage>
        <taxon>Bacteria</taxon>
        <taxon>Bacillati</taxon>
        <taxon>Bacillota</taxon>
        <taxon>Negativicutes</taxon>
        <taxon>Selenomonadales</taxon>
        <taxon>Sporomusaceae</taxon>
        <taxon>Sporomusa</taxon>
    </lineage>
</organism>
<dbReference type="STRING" id="112901.SAMN04488500_10160"/>
<accession>A0A1W1Y6Z3</accession>
<feature type="domain" description="Uroporphyrinogen decarboxylase (URO-D)" evidence="1">
    <location>
        <begin position="7"/>
        <end position="341"/>
    </location>
</feature>
<dbReference type="InterPro" id="IPR000257">
    <property type="entry name" value="Uroporphyrinogen_deCOase"/>
</dbReference>
<sequence length="360" mass="39234">MAKDQMTPIERLTAYSQGKSVDRLPCVPIVGNTAARVIGVKVSELPVSGKLLAEAQIAAYRRFGYDIIRIFTDLYGQAEAMGAAIRYPKDETAYLDQPALADISQIDRLSPADPYRDGNLPHQLEAMKIAVAEVGKEVVVTGALTCPFTNASFLIGAETLTRLVAKNPEAVHRLCRLSLETSLNYAKAIIDIGCTPSLTDPMSSATIISPKKFEEFSYPYLKQLIDYIHSRGKSVTLHICGKTAKIWELMANAGADCISIDNAASLTEAKGKVGNRLRLMGNVKPSEVMLQGSLSDVRLAVLSGVREAYDNPRGYIVASGCSLPTETPFANIAAMLDAVREIGYPITEEKLNYLEQRWSE</sequence>
<dbReference type="OrthoDB" id="9780425at2"/>
<keyword evidence="3" id="KW-1185">Reference proteome</keyword>
<dbReference type="CDD" id="cd03465">
    <property type="entry name" value="URO-D_like"/>
    <property type="match status" value="1"/>
</dbReference>
<dbReference type="AlphaFoldDB" id="A0A1W1Y6Z3"/>
<dbReference type="Pfam" id="PF01208">
    <property type="entry name" value="URO-D"/>
    <property type="match status" value="1"/>
</dbReference>
<dbReference type="EMBL" id="FWXI01000001">
    <property type="protein sequence ID" value="SMC31933.1"/>
    <property type="molecule type" value="Genomic_DNA"/>
</dbReference>
<proteinExistence type="predicted"/>
<evidence type="ECO:0000313" key="3">
    <source>
        <dbReference type="Proteomes" id="UP000192738"/>
    </source>
</evidence>
<dbReference type="PANTHER" id="PTHR47099:SF1">
    <property type="entry name" value="METHYLCOBAMIDE:COM METHYLTRANSFERASE MTBA"/>
    <property type="match status" value="1"/>
</dbReference>
<evidence type="ECO:0000259" key="1">
    <source>
        <dbReference type="Pfam" id="PF01208"/>
    </source>
</evidence>
<name>A0A1W1Y6Z3_9FIRM</name>
<evidence type="ECO:0000313" key="2">
    <source>
        <dbReference type="EMBL" id="SMC31933.1"/>
    </source>
</evidence>
<dbReference type="InterPro" id="IPR052024">
    <property type="entry name" value="Methanogen_methyltrans"/>
</dbReference>
<protein>
    <submittedName>
        <fullName evidence="2">Uroporphyrinogen decarboxylase</fullName>
    </submittedName>
</protein>
<dbReference type="PANTHER" id="PTHR47099">
    <property type="entry name" value="METHYLCOBAMIDE:COM METHYLTRANSFERASE MTBA"/>
    <property type="match status" value="1"/>
</dbReference>
<dbReference type="Gene3D" id="3.20.20.210">
    <property type="match status" value="1"/>
</dbReference>
<dbReference type="SUPFAM" id="SSF51726">
    <property type="entry name" value="UROD/MetE-like"/>
    <property type="match status" value="1"/>
</dbReference>
<dbReference type="GO" id="GO:0004853">
    <property type="term" value="F:uroporphyrinogen decarboxylase activity"/>
    <property type="evidence" value="ECO:0007669"/>
    <property type="project" value="InterPro"/>
</dbReference>
<gene>
    <name evidence="2" type="ORF">SAMN04488500_10160</name>
</gene>
<dbReference type="Proteomes" id="UP000192738">
    <property type="component" value="Unassembled WGS sequence"/>
</dbReference>
<dbReference type="InterPro" id="IPR038071">
    <property type="entry name" value="UROD/MetE-like_sf"/>
</dbReference>